<evidence type="ECO:0000313" key="4">
    <source>
        <dbReference type="EMBL" id="MBK6089673.1"/>
    </source>
</evidence>
<dbReference type="Pfam" id="PF13240">
    <property type="entry name" value="Zn_Ribbon_1"/>
    <property type="match status" value="1"/>
</dbReference>
<keyword evidence="2" id="KW-0472">Membrane</keyword>
<organism evidence="4 5">
    <name type="scientific">Ruminococcus difficilis</name>
    <dbReference type="NCBI Taxonomy" id="2763069"/>
    <lineage>
        <taxon>Bacteria</taxon>
        <taxon>Bacillati</taxon>
        <taxon>Bacillota</taxon>
        <taxon>Clostridia</taxon>
        <taxon>Eubacteriales</taxon>
        <taxon>Oscillospiraceae</taxon>
        <taxon>Ruminococcus</taxon>
    </lineage>
</organism>
<proteinExistence type="predicted"/>
<keyword evidence="2" id="KW-1133">Transmembrane helix</keyword>
<protein>
    <submittedName>
        <fullName evidence="4">Zinc ribbon domain-containing protein</fullName>
    </submittedName>
</protein>
<feature type="transmembrane region" description="Helical" evidence="2">
    <location>
        <begin position="69"/>
        <end position="88"/>
    </location>
</feature>
<dbReference type="InterPro" id="IPR026870">
    <property type="entry name" value="Zinc_ribbon_dom"/>
</dbReference>
<feature type="compositionally biased region" description="Basic and acidic residues" evidence="1">
    <location>
        <begin position="112"/>
        <end position="127"/>
    </location>
</feature>
<keyword evidence="2" id="KW-0812">Transmembrane</keyword>
<evidence type="ECO:0000256" key="2">
    <source>
        <dbReference type="SAM" id="Phobius"/>
    </source>
</evidence>
<feature type="compositionally biased region" description="Low complexity" evidence="1">
    <location>
        <begin position="41"/>
        <end position="61"/>
    </location>
</feature>
<feature type="region of interest" description="Disordered" evidence="1">
    <location>
        <begin position="88"/>
        <end position="138"/>
    </location>
</feature>
<gene>
    <name evidence="4" type="ORF">JKK62_13655</name>
</gene>
<evidence type="ECO:0000313" key="5">
    <source>
        <dbReference type="Proteomes" id="UP000633365"/>
    </source>
</evidence>
<sequence>MYCPKCGQQQPDDSKFCGNCGANLQEVKQEPNPTPAPAAEIQNPAPQPVQQPIQQPTQTKPKQPWYKKWWIWVIVGVLVVGGIGGAFAEKTDGTKKSGGSTSSASSSASSVAEKEKATEAKEEKTEAPEPATEDPEVVKKEFIDSCETVDYSTLARNPDNYKGNHLKYTGQVIQVLESKSIFNKSTTLRVNVTAEDNEFAEGGKLWKDTIICAVTIPDGGDRILENDIIDLYGVCEGLYTYETVLGNNESVPRVDIEYYTIHEK</sequence>
<evidence type="ECO:0000256" key="1">
    <source>
        <dbReference type="SAM" id="MobiDB-lite"/>
    </source>
</evidence>
<reference evidence="4" key="1">
    <citation type="submission" date="2021-01" db="EMBL/GenBank/DDBJ databases">
        <title>Genome public.</title>
        <authorList>
            <person name="Liu C."/>
            <person name="Sun Q."/>
        </authorList>
    </citation>
    <scope>NUCLEOTIDE SEQUENCE</scope>
    <source>
        <strain evidence="4">M6</strain>
    </source>
</reference>
<feature type="compositionally biased region" description="Low complexity" evidence="1">
    <location>
        <begin position="97"/>
        <end position="111"/>
    </location>
</feature>
<dbReference type="EMBL" id="JAEQMG010000145">
    <property type="protein sequence ID" value="MBK6089673.1"/>
    <property type="molecule type" value="Genomic_DNA"/>
</dbReference>
<feature type="domain" description="Zinc-ribbon" evidence="3">
    <location>
        <begin position="2"/>
        <end position="24"/>
    </location>
</feature>
<comment type="caution">
    <text evidence="4">The sequence shown here is derived from an EMBL/GenBank/DDBJ whole genome shotgun (WGS) entry which is preliminary data.</text>
</comment>
<feature type="region of interest" description="Disordered" evidence="1">
    <location>
        <begin position="25"/>
        <end position="61"/>
    </location>
</feature>
<dbReference type="RefSeq" id="WP_201428379.1">
    <property type="nucleotide sequence ID" value="NZ_JAEQMG010000145.1"/>
</dbReference>
<dbReference type="AlphaFoldDB" id="A0A935C6P0"/>
<keyword evidence="5" id="KW-1185">Reference proteome</keyword>
<evidence type="ECO:0000259" key="3">
    <source>
        <dbReference type="Pfam" id="PF13240"/>
    </source>
</evidence>
<name>A0A935C6P0_9FIRM</name>
<dbReference type="Proteomes" id="UP000633365">
    <property type="component" value="Unassembled WGS sequence"/>
</dbReference>
<accession>A0A935C6P0</accession>